<evidence type="ECO:0000313" key="2">
    <source>
        <dbReference type="EMBL" id="CAD9652116.1"/>
    </source>
</evidence>
<gene>
    <name evidence="2" type="ORF">CCHL1392_LOCUS791</name>
</gene>
<dbReference type="SUPFAM" id="SSF51161">
    <property type="entry name" value="Trimeric LpxA-like enzymes"/>
    <property type="match status" value="1"/>
</dbReference>
<feature type="transmembrane region" description="Helical" evidence="1">
    <location>
        <begin position="39"/>
        <end position="65"/>
    </location>
</feature>
<dbReference type="EMBL" id="HBHD01001448">
    <property type="protein sequence ID" value="CAD9652116.1"/>
    <property type="molecule type" value="Transcribed_RNA"/>
</dbReference>
<sequence>MLHVVALMLLAPLSIYPGHLTFAVAAWAIWESSWQWWAALLLLPAAVAAGVLVQVMVVLQLRLLLLPGGAHTRPVPVLSRSNSMYMVLFAAATSFFEPLQGTSFAAWVWRMLGASVGQHVLLLCPTPKEVDLLSVGSGSVLEPGAAVHAHSIEGDKFVYAPIELGPCSWLRACCRLMPASRMGTGACLDVASVAMKGETLFPKTEWRGNPAQPVGPSTYSTAARSVQL</sequence>
<organism evidence="2">
    <name type="scientific">Chlamydomonas chlamydogama</name>
    <dbReference type="NCBI Taxonomy" id="225041"/>
    <lineage>
        <taxon>Eukaryota</taxon>
        <taxon>Viridiplantae</taxon>
        <taxon>Chlorophyta</taxon>
        <taxon>core chlorophytes</taxon>
        <taxon>Chlorophyceae</taxon>
        <taxon>CS clade</taxon>
        <taxon>Chlamydomonadales</taxon>
        <taxon>Chlamydomonadaceae</taxon>
        <taxon>Chlamydomonas</taxon>
    </lineage>
</organism>
<reference evidence="2" key="1">
    <citation type="submission" date="2021-01" db="EMBL/GenBank/DDBJ databases">
        <authorList>
            <person name="Corre E."/>
            <person name="Pelletier E."/>
            <person name="Niang G."/>
            <person name="Scheremetjew M."/>
            <person name="Finn R."/>
            <person name="Kale V."/>
            <person name="Holt S."/>
            <person name="Cochrane G."/>
            <person name="Meng A."/>
            <person name="Brown T."/>
            <person name="Cohen L."/>
        </authorList>
    </citation>
    <scope>NUCLEOTIDE SEQUENCE</scope>
    <source>
        <strain evidence="2">SAG 11-48b</strain>
    </source>
</reference>
<protein>
    <submittedName>
        <fullName evidence="2">Uncharacterized protein</fullName>
    </submittedName>
</protein>
<proteinExistence type="predicted"/>
<dbReference type="AlphaFoldDB" id="A0A7S2VVU5"/>
<accession>A0A7S2VVU5</accession>
<keyword evidence="1" id="KW-0812">Transmembrane</keyword>
<dbReference type="InterPro" id="IPR011004">
    <property type="entry name" value="Trimer_LpxA-like_sf"/>
</dbReference>
<name>A0A7S2VVU5_9CHLO</name>
<evidence type="ECO:0000256" key="1">
    <source>
        <dbReference type="SAM" id="Phobius"/>
    </source>
</evidence>
<feature type="transmembrane region" description="Helical" evidence="1">
    <location>
        <begin position="85"/>
        <end position="109"/>
    </location>
</feature>
<keyword evidence="1" id="KW-1133">Transmembrane helix</keyword>
<keyword evidence="1" id="KW-0472">Membrane</keyword>